<dbReference type="RefSeq" id="WP_097078457.1">
    <property type="nucleotide sequence ID" value="NZ_BAABHT010000003.1"/>
</dbReference>
<protein>
    <submittedName>
        <fullName evidence="1">Uncharacterized protein</fullName>
    </submittedName>
</protein>
<dbReference type="OrthoDB" id="1551225at2"/>
<name>A0A240E6S8_9GAMM</name>
<evidence type="ECO:0000313" key="2">
    <source>
        <dbReference type="Proteomes" id="UP000219042"/>
    </source>
</evidence>
<gene>
    <name evidence="1" type="ORF">SAMN05421731_102372</name>
</gene>
<evidence type="ECO:0000313" key="1">
    <source>
        <dbReference type="EMBL" id="SNX44211.1"/>
    </source>
</evidence>
<keyword evidence="2" id="KW-1185">Reference proteome</keyword>
<proteinExistence type="predicted"/>
<accession>A0A240E6S8</accession>
<reference evidence="2" key="1">
    <citation type="submission" date="2016-09" db="EMBL/GenBank/DDBJ databases">
        <authorList>
            <person name="Varghese N."/>
            <person name="Submissions S."/>
        </authorList>
    </citation>
    <scope>NUCLEOTIDE SEQUENCE [LARGE SCALE GENOMIC DNA]</scope>
    <source>
        <strain evidence="2">ANC 4466</strain>
    </source>
</reference>
<dbReference type="Proteomes" id="UP000219042">
    <property type="component" value="Unassembled WGS sequence"/>
</dbReference>
<organism evidence="1 2">
    <name type="scientific">Acinetobacter puyangensis</name>
    <dbReference type="NCBI Taxonomy" id="1096779"/>
    <lineage>
        <taxon>Bacteria</taxon>
        <taxon>Pseudomonadati</taxon>
        <taxon>Pseudomonadota</taxon>
        <taxon>Gammaproteobacteria</taxon>
        <taxon>Moraxellales</taxon>
        <taxon>Moraxellaceae</taxon>
        <taxon>Acinetobacter</taxon>
    </lineage>
</organism>
<sequence length="158" mass="17919">MSKNTENQIPDTSYAVIDIIGEPSNLSVQHLVAISDNELTTEQEDQLRNGQSIDNVFSYPPGYYYTITPDLEAQDFDHERYFETHLHFQDGSVPVEGINGLTNEALLEVLIHRMNILDAKFPCKENKIALKHMQLALSAFKDRSLSRKLRGVEGKNVI</sequence>
<dbReference type="AlphaFoldDB" id="A0A240E6S8"/>
<dbReference type="EMBL" id="OANT01000002">
    <property type="protein sequence ID" value="SNX44211.1"/>
    <property type="molecule type" value="Genomic_DNA"/>
</dbReference>